<keyword evidence="3" id="KW-1185">Reference proteome</keyword>
<keyword evidence="1" id="KW-0812">Transmembrane</keyword>
<dbReference type="Proteomes" id="UP001208570">
    <property type="component" value="Unassembled WGS sequence"/>
</dbReference>
<dbReference type="AlphaFoldDB" id="A0AAD9MWT4"/>
<keyword evidence="1" id="KW-0472">Membrane</keyword>
<sequence length="62" mass="7006">MQYRPAQLRTKNIHGILTIFMFALTLLSYNKRHQISCATGSSIVTISHLLSNGQNNPNCFQL</sequence>
<evidence type="ECO:0000256" key="1">
    <source>
        <dbReference type="SAM" id="Phobius"/>
    </source>
</evidence>
<proteinExistence type="predicted"/>
<name>A0AAD9MWT4_9ANNE</name>
<gene>
    <name evidence="2" type="ORF">LSH36_487g03049</name>
</gene>
<evidence type="ECO:0000313" key="3">
    <source>
        <dbReference type="Proteomes" id="UP001208570"/>
    </source>
</evidence>
<dbReference type="EMBL" id="JAODUP010000487">
    <property type="protein sequence ID" value="KAK2148687.1"/>
    <property type="molecule type" value="Genomic_DNA"/>
</dbReference>
<keyword evidence="1" id="KW-1133">Transmembrane helix</keyword>
<feature type="transmembrane region" description="Helical" evidence="1">
    <location>
        <begin position="12"/>
        <end position="29"/>
    </location>
</feature>
<comment type="caution">
    <text evidence="2">The sequence shown here is derived from an EMBL/GenBank/DDBJ whole genome shotgun (WGS) entry which is preliminary data.</text>
</comment>
<reference evidence="2" key="1">
    <citation type="journal article" date="2023" name="Mol. Biol. Evol.">
        <title>Third-Generation Sequencing Reveals the Adaptive Role of the Epigenome in Three Deep-Sea Polychaetes.</title>
        <authorList>
            <person name="Perez M."/>
            <person name="Aroh O."/>
            <person name="Sun Y."/>
            <person name="Lan Y."/>
            <person name="Juniper S.K."/>
            <person name="Young C.R."/>
            <person name="Angers B."/>
            <person name="Qian P.Y."/>
        </authorList>
    </citation>
    <scope>NUCLEOTIDE SEQUENCE</scope>
    <source>
        <strain evidence="2">P08H-3</strain>
    </source>
</reference>
<accession>A0AAD9MWT4</accession>
<protein>
    <submittedName>
        <fullName evidence="2">Uncharacterized protein</fullName>
    </submittedName>
</protein>
<evidence type="ECO:0000313" key="2">
    <source>
        <dbReference type="EMBL" id="KAK2148687.1"/>
    </source>
</evidence>
<organism evidence="2 3">
    <name type="scientific">Paralvinella palmiformis</name>
    <dbReference type="NCBI Taxonomy" id="53620"/>
    <lineage>
        <taxon>Eukaryota</taxon>
        <taxon>Metazoa</taxon>
        <taxon>Spiralia</taxon>
        <taxon>Lophotrochozoa</taxon>
        <taxon>Annelida</taxon>
        <taxon>Polychaeta</taxon>
        <taxon>Sedentaria</taxon>
        <taxon>Canalipalpata</taxon>
        <taxon>Terebellida</taxon>
        <taxon>Terebelliformia</taxon>
        <taxon>Alvinellidae</taxon>
        <taxon>Paralvinella</taxon>
    </lineage>
</organism>